<dbReference type="InterPro" id="IPR000467">
    <property type="entry name" value="G_patch_dom"/>
</dbReference>
<feature type="domain" description="G-patch" evidence="9">
    <location>
        <begin position="166"/>
        <end position="196"/>
    </location>
</feature>
<feature type="region of interest" description="Disordered" evidence="8">
    <location>
        <begin position="232"/>
        <end position="251"/>
    </location>
</feature>
<evidence type="ECO:0000256" key="3">
    <source>
        <dbReference type="ARBA" id="ARBA00022771"/>
    </source>
</evidence>
<dbReference type="GO" id="GO:0001227">
    <property type="term" value="F:DNA-binding transcription repressor activity, RNA polymerase II-specific"/>
    <property type="evidence" value="ECO:0007669"/>
    <property type="project" value="TreeGrafter"/>
</dbReference>
<evidence type="ECO:0000259" key="9">
    <source>
        <dbReference type="PROSITE" id="PS50174"/>
    </source>
</evidence>
<dbReference type="PROSITE" id="PS50174">
    <property type="entry name" value="G_PATCH"/>
    <property type="match status" value="1"/>
</dbReference>
<dbReference type="GO" id="GO:0005634">
    <property type="term" value="C:nucleus"/>
    <property type="evidence" value="ECO:0007669"/>
    <property type="project" value="UniProtKB-SubCell"/>
</dbReference>
<feature type="coiled-coil region" evidence="7">
    <location>
        <begin position="340"/>
        <end position="370"/>
    </location>
</feature>
<keyword evidence="5" id="KW-0238">DNA-binding</keyword>
<reference evidence="10" key="1">
    <citation type="submission" date="2004-11" db="EMBL/GenBank/DDBJ databases">
        <title>The full-length cDNA sequences of Schistosoma japonicum genes.</title>
        <authorList>
            <person name="Han Z."/>
        </authorList>
    </citation>
    <scope>NUCLEOTIDE SEQUENCE</scope>
</reference>
<keyword evidence="4" id="KW-0862">Zinc</keyword>
<evidence type="ECO:0000256" key="7">
    <source>
        <dbReference type="SAM" id="Coils"/>
    </source>
</evidence>
<evidence type="ECO:0000256" key="8">
    <source>
        <dbReference type="SAM" id="MobiDB-lite"/>
    </source>
</evidence>
<evidence type="ECO:0000256" key="1">
    <source>
        <dbReference type="ARBA" id="ARBA00004123"/>
    </source>
</evidence>
<name>Q5DGL0_SCHJA</name>
<evidence type="ECO:0000256" key="5">
    <source>
        <dbReference type="ARBA" id="ARBA00023125"/>
    </source>
</evidence>
<dbReference type="GO" id="GO:0008270">
    <property type="term" value="F:zinc ion binding"/>
    <property type="evidence" value="ECO:0007669"/>
    <property type="project" value="UniProtKB-KW"/>
</dbReference>
<feature type="compositionally biased region" description="Polar residues" evidence="8">
    <location>
        <begin position="85"/>
        <end position="102"/>
    </location>
</feature>
<accession>Q5DGL0</accession>
<dbReference type="GO" id="GO:0000978">
    <property type="term" value="F:RNA polymerase II cis-regulatory region sequence-specific DNA binding"/>
    <property type="evidence" value="ECO:0007669"/>
    <property type="project" value="TreeGrafter"/>
</dbReference>
<evidence type="ECO:0000256" key="4">
    <source>
        <dbReference type="ARBA" id="ARBA00022833"/>
    </source>
</evidence>
<dbReference type="PANTHER" id="PTHR46297">
    <property type="entry name" value="ZINC FINGER CCCH-TYPE WITH G PATCH DOMAIN-CONTAINING PROTEIN"/>
    <property type="match status" value="1"/>
</dbReference>
<protein>
    <submittedName>
        <fullName evidence="10">SJCHGC06404 protein</fullName>
    </submittedName>
</protein>
<dbReference type="EMBL" id="AY813314">
    <property type="protein sequence ID" value="AAW25046.1"/>
    <property type="molecule type" value="mRNA"/>
</dbReference>
<proteinExistence type="evidence at transcript level"/>
<evidence type="ECO:0000256" key="2">
    <source>
        <dbReference type="ARBA" id="ARBA00022723"/>
    </source>
</evidence>
<dbReference type="Pfam" id="PF01585">
    <property type="entry name" value="G-patch"/>
    <property type="match status" value="1"/>
</dbReference>
<keyword evidence="6" id="KW-0539">Nucleus</keyword>
<reference evidence="10" key="2">
    <citation type="journal article" date="2006" name="PLoS Pathog.">
        <title>New perspectives on host-parasite interplay by comparative transcriptomic and proteomic analyses of Schistosoma japonicum.</title>
        <authorList>
            <person name="Liu F."/>
            <person name="Lu J."/>
            <person name="Hu W."/>
            <person name="Wang S.Y."/>
            <person name="Cui S.J."/>
            <person name="Chi M."/>
            <person name="Yan Q."/>
            <person name="Wang X.R."/>
            <person name="Song H.D."/>
            <person name="Xu X.N."/>
            <person name="Wang J.J."/>
            <person name="Zhang X.L."/>
            <person name="Zhang X."/>
            <person name="Wang Z.Q."/>
            <person name="Xue C.L."/>
            <person name="Brindley P.J."/>
            <person name="McManus D.P."/>
            <person name="Yang P.Y."/>
            <person name="Feng Z."/>
            <person name="Chen Z."/>
            <person name="Han Z.G."/>
        </authorList>
    </citation>
    <scope>NUCLEOTIDE SEQUENCE</scope>
</reference>
<keyword evidence="3" id="KW-0863">Zinc-finger</keyword>
<evidence type="ECO:0000256" key="6">
    <source>
        <dbReference type="ARBA" id="ARBA00023242"/>
    </source>
</evidence>
<organism evidence="10">
    <name type="scientific">Schistosoma japonicum</name>
    <name type="common">Blood fluke</name>
    <dbReference type="NCBI Taxonomy" id="6182"/>
    <lineage>
        <taxon>Eukaryota</taxon>
        <taxon>Metazoa</taxon>
        <taxon>Spiralia</taxon>
        <taxon>Lophotrochozoa</taxon>
        <taxon>Platyhelminthes</taxon>
        <taxon>Trematoda</taxon>
        <taxon>Digenea</taxon>
        <taxon>Strigeidida</taxon>
        <taxon>Schistosomatoidea</taxon>
        <taxon>Schistosomatidae</taxon>
        <taxon>Schistosoma</taxon>
    </lineage>
</organism>
<keyword evidence="2" id="KW-0479">Metal-binding</keyword>
<dbReference type="AlphaFoldDB" id="Q5DGL0"/>
<feature type="compositionally biased region" description="Low complexity" evidence="8">
    <location>
        <begin position="64"/>
        <end position="76"/>
    </location>
</feature>
<keyword evidence="7" id="KW-0175">Coiled coil</keyword>
<evidence type="ECO:0000313" key="10">
    <source>
        <dbReference type="EMBL" id="AAW25046.1"/>
    </source>
</evidence>
<sequence length="380" mass="43000">MALCKNSSDRFESGTCVVEWGHVKSQSDKNSVKRQSYENIEDKVTSLPLECIHILDDDDDIDSDVSVNSDVSSTSNSDDEFNEYLSPTTSTRPSVDLNSSERTTELTLPQSCSQYNKHRLKIQFVFGNTLLPDHPIDTSNLDIIKEDSNIVNEDKQNSMGDWEVHTRGIGSRLLASMGYPGYGGLGRCHQGRQSPVCTNLEKYQVHNIKWKYRPSLDNVVLSQKYAKNTALHEKNSIKKSSKKPSNPISSHSGSVFKLINMALLSKSSGNDQTLTNLTNTDNNNNTKSILTSQISPTNCNETILKRKLFHTHEQINRIHNQIIKAQDAVKRNEGRDRFAVKQAQQRVHDLQSQLIQLKESEKTIVNIQNKQIKEKKLRIF</sequence>
<comment type="subcellular location">
    <subcellularLocation>
        <location evidence="1">Nucleus</location>
    </subcellularLocation>
</comment>
<feature type="region of interest" description="Disordered" evidence="8">
    <location>
        <begin position="63"/>
        <end position="102"/>
    </location>
</feature>
<dbReference type="PANTHER" id="PTHR46297:SF1">
    <property type="entry name" value="ZINC FINGER CCCH-TYPE WITH G PATCH DOMAIN-CONTAINING PROTEIN"/>
    <property type="match status" value="1"/>
</dbReference>